<dbReference type="AlphaFoldDB" id="X1HLH5"/>
<gene>
    <name evidence="1" type="ORF">S03H2_30665</name>
</gene>
<dbReference type="EMBL" id="BARU01018559">
    <property type="protein sequence ID" value="GAH57910.1"/>
    <property type="molecule type" value="Genomic_DNA"/>
</dbReference>
<evidence type="ECO:0000313" key="1">
    <source>
        <dbReference type="EMBL" id="GAH57910.1"/>
    </source>
</evidence>
<name>X1HLH5_9ZZZZ</name>
<protein>
    <submittedName>
        <fullName evidence="1">Uncharacterized protein</fullName>
    </submittedName>
</protein>
<proteinExistence type="predicted"/>
<reference evidence="1" key="1">
    <citation type="journal article" date="2014" name="Front. Microbiol.">
        <title>High frequency of phylogenetically diverse reductive dehalogenase-homologous genes in deep subseafloor sedimentary metagenomes.</title>
        <authorList>
            <person name="Kawai M."/>
            <person name="Futagami T."/>
            <person name="Toyoda A."/>
            <person name="Takaki Y."/>
            <person name="Nishi S."/>
            <person name="Hori S."/>
            <person name="Arai W."/>
            <person name="Tsubouchi T."/>
            <person name="Morono Y."/>
            <person name="Uchiyama I."/>
            <person name="Ito T."/>
            <person name="Fujiyama A."/>
            <person name="Inagaki F."/>
            <person name="Takami H."/>
        </authorList>
    </citation>
    <scope>NUCLEOTIDE SEQUENCE</scope>
    <source>
        <strain evidence="1">Expedition CK06-06</strain>
    </source>
</reference>
<accession>X1HLH5</accession>
<sequence length="65" mass="7406">YEFKAGFSPIDVIEEFIGQQPECVHYVLSGLKDRGVVYKETVEIIEDEKLKKEYGKKLSVIGAIK</sequence>
<feature type="non-terminal residue" evidence="1">
    <location>
        <position position="1"/>
    </location>
</feature>
<comment type="caution">
    <text evidence="1">The sequence shown here is derived from an EMBL/GenBank/DDBJ whole genome shotgun (WGS) entry which is preliminary data.</text>
</comment>
<organism evidence="1">
    <name type="scientific">marine sediment metagenome</name>
    <dbReference type="NCBI Taxonomy" id="412755"/>
    <lineage>
        <taxon>unclassified sequences</taxon>
        <taxon>metagenomes</taxon>
        <taxon>ecological metagenomes</taxon>
    </lineage>
</organism>